<dbReference type="AlphaFoldDB" id="A0A1H9VLC8"/>
<dbReference type="RefSeq" id="WP_143051245.1">
    <property type="nucleotide sequence ID" value="NZ_FOGT01000011.1"/>
</dbReference>
<dbReference type="EMBL" id="FOGT01000011">
    <property type="protein sequence ID" value="SES21993.1"/>
    <property type="molecule type" value="Genomic_DNA"/>
</dbReference>
<evidence type="ECO:0000256" key="1">
    <source>
        <dbReference type="SAM" id="MobiDB-lite"/>
    </source>
</evidence>
<gene>
    <name evidence="3" type="ORF">SAMN05518684_11142</name>
</gene>
<dbReference type="Proteomes" id="UP000198571">
    <property type="component" value="Unassembled WGS sequence"/>
</dbReference>
<name>A0A1H9VLC8_9BACI</name>
<keyword evidence="2" id="KW-0732">Signal</keyword>
<organism evidence="3 4">
    <name type="scientific">Salipaludibacillus aurantiacus</name>
    <dbReference type="NCBI Taxonomy" id="1601833"/>
    <lineage>
        <taxon>Bacteria</taxon>
        <taxon>Bacillati</taxon>
        <taxon>Bacillota</taxon>
        <taxon>Bacilli</taxon>
        <taxon>Bacillales</taxon>
        <taxon>Bacillaceae</taxon>
    </lineage>
</organism>
<evidence type="ECO:0000313" key="3">
    <source>
        <dbReference type="EMBL" id="SES21993.1"/>
    </source>
</evidence>
<protein>
    <submittedName>
        <fullName evidence="3">Uncharacterized protein</fullName>
    </submittedName>
</protein>
<sequence length="87" mass="9474">MKILSSALLAATLVFGAGNLGAADGHDMDKDNGKGQMNIGQMKDMHPELTIHELKEMYKEHHGTLGAAPSRNFEHHHNHGHNGHAMN</sequence>
<feature type="signal peptide" evidence="2">
    <location>
        <begin position="1"/>
        <end position="22"/>
    </location>
</feature>
<feature type="chain" id="PRO_5011680693" evidence="2">
    <location>
        <begin position="23"/>
        <end position="87"/>
    </location>
</feature>
<reference evidence="4" key="1">
    <citation type="submission" date="2016-10" db="EMBL/GenBank/DDBJ databases">
        <authorList>
            <person name="Varghese N."/>
            <person name="Submissions S."/>
        </authorList>
    </citation>
    <scope>NUCLEOTIDE SEQUENCE [LARGE SCALE GENOMIC DNA]</scope>
    <source>
        <strain evidence="4">S9</strain>
    </source>
</reference>
<dbReference type="OrthoDB" id="2166958at2"/>
<evidence type="ECO:0000256" key="2">
    <source>
        <dbReference type="SAM" id="SignalP"/>
    </source>
</evidence>
<evidence type="ECO:0000313" key="4">
    <source>
        <dbReference type="Proteomes" id="UP000198571"/>
    </source>
</evidence>
<feature type="compositionally biased region" description="Basic residues" evidence="1">
    <location>
        <begin position="74"/>
        <end position="87"/>
    </location>
</feature>
<keyword evidence="4" id="KW-1185">Reference proteome</keyword>
<accession>A0A1H9VLC8</accession>
<proteinExistence type="predicted"/>
<feature type="region of interest" description="Disordered" evidence="1">
    <location>
        <begin position="61"/>
        <end position="87"/>
    </location>
</feature>